<evidence type="ECO:0008006" key="4">
    <source>
        <dbReference type="Google" id="ProtNLM"/>
    </source>
</evidence>
<sequence length="337" mass="39154">MRLLHIWLSIFLGLVFVQHSNAANVSDLEESNLISYAAQQSFMDGDFAELDRISNIYRMEKSRTSSGLWKLTMFYCGIQQAIDAATEGGKAESKFHPLEKKIRKWMRQSPNSPSAHIAYGQALISHGWAYRGDGYADTVKPESWAPYKKYIAKARIELEQHKSVAASDPNWYVTMLTVSRAENWSYREFDALLNEALDKEPLFYQTYFSALQYLLPKWHGGLREVESFAQNAVKRTQQQEGSGMYARIYWYASQVQFSNEIFVKSLATWPQMRRGFDDIVRKYPDPWNLNHYAKFACLAKDKSKARQLLKQIEPIYLRDAWSPPQLRTHCMIWANRA</sequence>
<protein>
    <recommendedName>
        <fullName evidence="4">Cytoplasmic protein</fullName>
    </recommendedName>
</protein>
<proteinExistence type="predicted"/>
<dbReference type="AlphaFoldDB" id="A0A2Z6GCD6"/>
<dbReference type="OrthoDB" id="8099246at2"/>
<gene>
    <name evidence="2" type="ORF">OYT1_ch1488</name>
</gene>
<feature type="chain" id="PRO_5017256507" description="Cytoplasmic protein" evidence="1">
    <location>
        <begin position="23"/>
        <end position="337"/>
    </location>
</feature>
<dbReference type="KEGG" id="fam:OYT1_ch1488"/>
<keyword evidence="1" id="KW-0732">Signal</keyword>
<name>A0A2Z6GCD6_9PROT</name>
<keyword evidence="3" id="KW-1185">Reference proteome</keyword>
<dbReference type="EMBL" id="AP018738">
    <property type="protein sequence ID" value="BBE51042.1"/>
    <property type="molecule type" value="Genomic_DNA"/>
</dbReference>
<organism evidence="2 3">
    <name type="scientific">Ferriphaselus amnicola</name>
    <dbReference type="NCBI Taxonomy" id="1188319"/>
    <lineage>
        <taxon>Bacteria</taxon>
        <taxon>Pseudomonadati</taxon>
        <taxon>Pseudomonadota</taxon>
        <taxon>Betaproteobacteria</taxon>
        <taxon>Nitrosomonadales</taxon>
        <taxon>Gallionellaceae</taxon>
        <taxon>Ferriphaselus</taxon>
    </lineage>
</organism>
<evidence type="ECO:0000313" key="2">
    <source>
        <dbReference type="EMBL" id="BBE51042.1"/>
    </source>
</evidence>
<feature type="signal peptide" evidence="1">
    <location>
        <begin position="1"/>
        <end position="22"/>
    </location>
</feature>
<reference evidence="2 3" key="1">
    <citation type="submission" date="2018-06" db="EMBL/GenBank/DDBJ databases">
        <title>OYT1 Genome Sequencing.</title>
        <authorList>
            <person name="Kato S."/>
            <person name="Itoh T."/>
            <person name="Ohkuma M."/>
        </authorList>
    </citation>
    <scope>NUCLEOTIDE SEQUENCE [LARGE SCALE GENOMIC DNA]</scope>
    <source>
        <strain evidence="2 3">OYT1</strain>
    </source>
</reference>
<dbReference type="RefSeq" id="WP_062627606.1">
    <property type="nucleotide sequence ID" value="NZ_AP018738.1"/>
</dbReference>
<evidence type="ECO:0000256" key="1">
    <source>
        <dbReference type="SAM" id="SignalP"/>
    </source>
</evidence>
<accession>A0A2Z6GCD6</accession>
<evidence type="ECO:0000313" key="3">
    <source>
        <dbReference type="Proteomes" id="UP000033070"/>
    </source>
</evidence>
<dbReference type="Proteomes" id="UP000033070">
    <property type="component" value="Chromosome"/>
</dbReference>